<dbReference type="PANTHER" id="PTHR40278:SF2">
    <property type="entry name" value="TYPE IV PILUS INNER MEMBRANE COMPONENT PILN"/>
    <property type="match status" value="1"/>
</dbReference>
<feature type="compositionally biased region" description="Basic and acidic residues" evidence="2">
    <location>
        <begin position="159"/>
        <end position="170"/>
    </location>
</feature>
<feature type="region of interest" description="Disordered" evidence="2">
    <location>
        <begin position="159"/>
        <end position="190"/>
    </location>
</feature>
<reference evidence="5" key="1">
    <citation type="journal article" date="2024" name="Int. J. Syst. Evol. Microbiol.">
        <title>Methylomarinovum tepidoasis sp. nov., a moderately thermophilic methanotroph of the family Methylothermaceae isolated from a deep-sea hydrothermal field.</title>
        <authorList>
            <person name="Hirayama H."/>
            <person name="Takaki Y."/>
            <person name="Abe M."/>
            <person name="Miyazaki M."/>
            <person name="Uematsu K."/>
            <person name="Matsui Y."/>
            <person name="Takai K."/>
        </authorList>
    </citation>
    <scope>NUCLEOTIDE SEQUENCE [LARGE SCALE GENOMIC DNA]</scope>
    <source>
        <strain evidence="5">IT-9</strain>
    </source>
</reference>
<dbReference type="Proteomes" id="UP001321825">
    <property type="component" value="Chromosome"/>
</dbReference>
<evidence type="ECO:0000256" key="1">
    <source>
        <dbReference type="SAM" id="Coils"/>
    </source>
</evidence>
<dbReference type="RefSeq" id="WP_317704912.1">
    <property type="nucleotide sequence ID" value="NZ_AP024714.1"/>
</dbReference>
<gene>
    <name evidence="4" type="ORF">MIT9_P2100</name>
</gene>
<evidence type="ECO:0000313" key="5">
    <source>
        <dbReference type="Proteomes" id="UP001321825"/>
    </source>
</evidence>
<keyword evidence="3" id="KW-0472">Membrane</keyword>
<dbReference type="InterPro" id="IPR007813">
    <property type="entry name" value="PilN"/>
</dbReference>
<protein>
    <submittedName>
        <fullName evidence="4">Type IV pilus assembly protein PilN</fullName>
    </submittedName>
</protein>
<keyword evidence="3" id="KW-1133">Transmembrane helix</keyword>
<keyword evidence="3" id="KW-0812">Transmembrane</keyword>
<dbReference type="InterPro" id="IPR052534">
    <property type="entry name" value="Extracell_DNA_Util/SecSys_Comp"/>
</dbReference>
<evidence type="ECO:0000313" key="4">
    <source>
        <dbReference type="EMBL" id="BCX82514.1"/>
    </source>
</evidence>
<feature type="coiled-coil region" evidence="1">
    <location>
        <begin position="57"/>
        <end position="91"/>
    </location>
</feature>
<keyword evidence="1" id="KW-0175">Coiled coil</keyword>
<name>A0AAU9C918_9GAMM</name>
<dbReference type="AlphaFoldDB" id="A0AAU9C918"/>
<keyword evidence="5" id="KW-1185">Reference proteome</keyword>
<dbReference type="KEGG" id="mcau:MIT9_P2100"/>
<sequence>MARINLLPWREERRRRQRQEFFIAIGLGVGLTVVVMTGIHLYLADRIEYQEMRNRYLKSQISVLDRKIREIRDLEKKRDLLISKMEIIQRLQSSRPEIVHLFDALARTVPEGVYLNKIVQKGDHLTVTGIAQSNARVSAYMRNIEASPWMEKPKLKVIESKSKSKHERQGHFTLEIRQQHPKAGQAGGAS</sequence>
<evidence type="ECO:0000256" key="2">
    <source>
        <dbReference type="SAM" id="MobiDB-lite"/>
    </source>
</evidence>
<dbReference type="GO" id="GO:0043107">
    <property type="term" value="P:type IV pilus-dependent motility"/>
    <property type="evidence" value="ECO:0007669"/>
    <property type="project" value="TreeGrafter"/>
</dbReference>
<dbReference type="PANTHER" id="PTHR40278">
    <property type="entry name" value="DNA UTILIZATION PROTEIN HOFN"/>
    <property type="match status" value="1"/>
</dbReference>
<dbReference type="GO" id="GO:0043683">
    <property type="term" value="P:type IV pilus assembly"/>
    <property type="evidence" value="ECO:0007669"/>
    <property type="project" value="TreeGrafter"/>
</dbReference>
<proteinExistence type="predicted"/>
<accession>A0AAU9C918</accession>
<feature type="transmembrane region" description="Helical" evidence="3">
    <location>
        <begin position="21"/>
        <end position="43"/>
    </location>
</feature>
<evidence type="ECO:0000256" key="3">
    <source>
        <dbReference type="SAM" id="Phobius"/>
    </source>
</evidence>
<dbReference type="Pfam" id="PF05137">
    <property type="entry name" value="PilN"/>
    <property type="match status" value="1"/>
</dbReference>
<organism evidence="4 5">
    <name type="scientific">Methylomarinovum caldicuralii</name>
    <dbReference type="NCBI Taxonomy" id="438856"/>
    <lineage>
        <taxon>Bacteria</taxon>
        <taxon>Pseudomonadati</taxon>
        <taxon>Pseudomonadota</taxon>
        <taxon>Gammaproteobacteria</taxon>
        <taxon>Methylococcales</taxon>
        <taxon>Methylothermaceae</taxon>
        <taxon>Methylomarinovum</taxon>
    </lineage>
</organism>
<dbReference type="EMBL" id="AP024714">
    <property type="protein sequence ID" value="BCX82514.1"/>
    <property type="molecule type" value="Genomic_DNA"/>
</dbReference>